<dbReference type="InterPro" id="IPR021109">
    <property type="entry name" value="Peptidase_aspartic_dom_sf"/>
</dbReference>
<evidence type="ECO:0000313" key="3">
    <source>
        <dbReference type="Proteomes" id="UP001291687"/>
    </source>
</evidence>
<dbReference type="InterPro" id="IPR008503">
    <property type="entry name" value="Asp_endopeptidase"/>
</dbReference>
<keyword evidence="2" id="KW-0378">Hydrolase</keyword>
<evidence type="ECO:0000259" key="1">
    <source>
        <dbReference type="Pfam" id="PF05618"/>
    </source>
</evidence>
<sequence length="156" mass="17768">MKTTEPLLIGWREWAELPELNIPLIKVKVDTGAKTSALHAYDIKIIKSDQKEFVEFVIHPIQTNDKICVPCLAEIIGMKTIKSSNGHKQIRPVIRTPIKIGNHRWDIEITLTNRDIMHHRMLLGRTAMLNLLVNPSKSYCQGFISKATVLNTYIAN</sequence>
<gene>
    <name evidence="2" type="ORF">Megvenef_00446</name>
</gene>
<proteinExistence type="predicted"/>
<name>A0ABU5NBG6_9RICK</name>
<protein>
    <submittedName>
        <fullName evidence="2">ATP-dependent zinc protease domain protein</fullName>
    </submittedName>
</protein>
<evidence type="ECO:0000313" key="2">
    <source>
        <dbReference type="EMBL" id="MEA0970481.1"/>
    </source>
</evidence>
<organism evidence="2 3">
    <name type="scientific">Candidatus Megaera venefica</name>
    <dbReference type="NCBI Taxonomy" id="2055910"/>
    <lineage>
        <taxon>Bacteria</taxon>
        <taxon>Pseudomonadati</taxon>
        <taxon>Pseudomonadota</taxon>
        <taxon>Alphaproteobacteria</taxon>
        <taxon>Rickettsiales</taxon>
        <taxon>Rickettsiaceae</taxon>
        <taxon>Candidatus Megaera</taxon>
    </lineage>
</organism>
<comment type="caution">
    <text evidence="2">The sequence shown here is derived from an EMBL/GenBank/DDBJ whole genome shotgun (WGS) entry which is preliminary data.</text>
</comment>
<dbReference type="PANTHER" id="PTHR38037:SF1">
    <property type="entry name" value="ATP-DEPENDENT ZINC PROTEASE DOMAIN-CONTAINING PROTEIN-RELATED"/>
    <property type="match status" value="1"/>
</dbReference>
<keyword evidence="2" id="KW-0645">Protease</keyword>
<dbReference type="Pfam" id="PF05618">
    <property type="entry name" value="Zn_protease"/>
    <property type="match status" value="1"/>
</dbReference>
<dbReference type="RefSeq" id="WP_322776384.1">
    <property type="nucleotide sequence ID" value="NZ_JARJFB010000021.1"/>
</dbReference>
<dbReference type="PANTHER" id="PTHR38037">
    <property type="entry name" value="ZN_PROTEASE DOMAIN-CONTAINING PROTEIN"/>
    <property type="match status" value="1"/>
</dbReference>
<dbReference type="SUPFAM" id="SSF50630">
    <property type="entry name" value="Acid proteases"/>
    <property type="match status" value="1"/>
</dbReference>
<dbReference type="Proteomes" id="UP001291687">
    <property type="component" value="Unassembled WGS sequence"/>
</dbReference>
<accession>A0ABU5NBG6</accession>
<dbReference type="EMBL" id="JARJFB010000021">
    <property type="protein sequence ID" value="MEA0970481.1"/>
    <property type="molecule type" value="Genomic_DNA"/>
</dbReference>
<dbReference type="GO" id="GO:0006508">
    <property type="term" value="P:proteolysis"/>
    <property type="evidence" value="ECO:0007669"/>
    <property type="project" value="UniProtKB-KW"/>
</dbReference>
<reference evidence="2 3" key="1">
    <citation type="submission" date="2023-03" db="EMBL/GenBank/DDBJ databases">
        <title>Host association and intracellularity evolved multiple times independently in the Rickettsiales.</title>
        <authorList>
            <person name="Castelli M."/>
            <person name="Nardi T."/>
            <person name="Gammuto L."/>
            <person name="Bellinzona G."/>
            <person name="Sabaneyeva E."/>
            <person name="Potekhin A."/>
            <person name="Serra V."/>
            <person name="Petroni G."/>
            <person name="Sassera D."/>
        </authorList>
    </citation>
    <scope>NUCLEOTIDE SEQUENCE [LARGE SCALE GENOMIC DNA]</scope>
    <source>
        <strain evidence="2 3">Sr 2-6</strain>
    </source>
</reference>
<keyword evidence="3" id="KW-1185">Reference proteome</keyword>
<feature type="domain" description="Retropepsin-like aspartic endopeptidase" evidence="1">
    <location>
        <begin position="9"/>
        <end position="141"/>
    </location>
</feature>
<dbReference type="Gene3D" id="2.40.70.10">
    <property type="entry name" value="Acid Proteases"/>
    <property type="match status" value="1"/>
</dbReference>
<dbReference type="GO" id="GO:0008233">
    <property type="term" value="F:peptidase activity"/>
    <property type="evidence" value="ECO:0007669"/>
    <property type="project" value="UniProtKB-KW"/>
</dbReference>